<comment type="caution">
    <text evidence="8">The sequence shown here is derived from an EMBL/GenBank/DDBJ whole genome shotgun (WGS) entry which is preliminary data.</text>
</comment>
<dbReference type="RefSeq" id="WP_109188926.1">
    <property type="nucleotide sequence ID" value="NZ_BMYA01000005.1"/>
</dbReference>
<keyword evidence="9" id="KW-1185">Reference proteome</keyword>
<keyword evidence="3" id="KW-1003">Cell membrane</keyword>
<evidence type="ECO:0000256" key="4">
    <source>
        <dbReference type="ARBA" id="ARBA00022692"/>
    </source>
</evidence>
<dbReference type="GO" id="GO:0016682">
    <property type="term" value="F:oxidoreductase activity, acting on diphenols and related substances as donors, oxygen as acceptor"/>
    <property type="evidence" value="ECO:0007669"/>
    <property type="project" value="TreeGrafter"/>
</dbReference>
<dbReference type="EMBL" id="QEWQ01000002">
    <property type="protein sequence ID" value="PWD81573.1"/>
    <property type="molecule type" value="Genomic_DNA"/>
</dbReference>
<evidence type="ECO:0000256" key="2">
    <source>
        <dbReference type="ARBA" id="ARBA00007543"/>
    </source>
</evidence>
<evidence type="ECO:0000313" key="9">
    <source>
        <dbReference type="Proteomes" id="UP000245020"/>
    </source>
</evidence>
<keyword evidence="5 7" id="KW-1133">Transmembrane helix</keyword>
<feature type="transmembrane region" description="Helical" evidence="7">
    <location>
        <begin position="303"/>
        <end position="324"/>
    </location>
</feature>
<dbReference type="OrthoDB" id="9776710at2"/>
<accession>A0A2U2AFY9</accession>
<organism evidence="8 9">
    <name type="scientific">Ignatzschineria ureiclastica</name>
    <dbReference type="NCBI Taxonomy" id="472582"/>
    <lineage>
        <taxon>Bacteria</taxon>
        <taxon>Pseudomonadati</taxon>
        <taxon>Pseudomonadota</taxon>
        <taxon>Gammaproteobacteria</taxon>
        <taxon>Cardiobacteriales</taxon>
        <taxon>Ignatzschineriaceae</taxon>
        <taxon>Ignatzschineria</taxon>
    </lineage>
</organism>
<dbReference type="AlphaFoldDB" id="A0A2U2AFY9"/>
<dbReference type="GO" id="GO:0070069">
    <property type="term" value="C:cytochrome complex"/>
    <property type="evidence" value="ECO:0007669"/>
    <property type="project" value="TreeGrafter"/>
</dbReference>
<proteinExistence type="inferred from homology"/>
<dbReference type="Proteomes" id="UP000245020">
    <property type="component" value="Unassembled WGS sequence"/>
</dbReference>
<keyword evidence="4 7" id="KW-0812">Transmembrane</keyword>
<dbReference type="GO" id="GO:0019646">
    <property type="term" value="P:aerobic electron transport chain"/>
    <property type="evidence" value="ECO:0007669"/>
    <property type="project" value="TreeGrafter"/>
</dbReference>
<evidence type="ECO:0000313" key="8">
    <source>
        <dbReference type="EMBL" id="PWD81573.1"/>
    </source>
</evidence>
<evidence type="ECO:0000256" key="3">
    <source>
        <dbReference type="ARBA" id="ARBA00022475"/>
    </source>
</evidence>
<keyword evidence="6 7" id="KW-0472">Membrane</keyword>
<feature type="transmembrane region" description="Helical" evidence="7">
    <location>
        <begin position="6"/>
        <end position="37"/>
    </location>
</feature>
<evidence type="ECO:0000256" key="1">
    <source>
        <dbReference type="ARBA" id="ARBA00004651"/>
    </source>
</evidence>
<protein>
    <submittedName>
        <fullName evidence="8">Cytochrome d ubiquinol oxidase subunit II</fullName>
    </submittedName>
</protein>
<dbReference type="GO" id="GO:0009055">
    <property type="term" value="F:electron transfer activity"/>
    <property type="evidence" value="ECO:0007669"/>
    <property type="project" value="TreeGrafter"/>
</dbReference>
<evidence type="ECO:0000256" key="6">
    <source>
        <dbReference type="ARBA" id="ARBA00023136"/>
    </source>
</evidence>
<sequence>MTFDLSFIWAVIILVGVTVYIIADGFDLGVGILLPFVKDEASRDEFIDTISPVWDGNETWLVLGGAALMGAFPVAYSVILDAFMLPIIIMLFALILRGVAFEFRVHSPSGHKGLWTVAFVVGSYVTTFMQGMMAGAFLEGFSVSNVDSVIRFVGKGTDWISPFSILTGLSLVVMFALLANFWGAMKGHDTLRLQLESKYKGIIYLFLLVLVAIFVAMSFSGRLAPALVGTRLYLVAGSMIIIALIVILLLFKSMGNGARFCLTMLSVVCGMIGYVSLFFPYIIPPSITLEMAASAGSSQMFGLVGTLIFLPIIIAYLLWTYYVFRGKVSEGDGY</sequence>
<evidence type="ECO:0000256" key="7">
    <source>
        <dbReference type="SAM" id="Phobius"/>
    </source>
</evidence>
<feature type="transmembrane region" description="Helical" evidence="7">
    <location>
        <begin position="113"/>
        <end position="139"/>
    </location>
</feature>
<evidence type="ECO:0000256" key="5">
    <source>
        <dbReference type="ARBA" id="ARBA00022989"/>
    </source>
</evidence>
<dbReference type="NCBIfam" id="TIGR00203">
    <property type="entry name" value="cydB"/>
    <property type="match status" value="1"/>
</dbReference>
<dbReference type="PANTHER" id="PTHR43141">
    <property type="entry name" value="CYTOCHROME BD2 SUBUNIT II"/>
    <property type="match status" value="1"/>
</dbReference>
<feature type="transmembrane region" description="Helical" evidence="7">
    <location>
        <begin position="202"/>
        <end position="220"/>
    </location>
</feature>
<dbReference type="PANTHER" id="PTHR43141:SF4">
    <property type="entry name" value="CYTOCHROME BD2 SUBUNIT II"/>
    <property type="match status" value="1"/>
</dbReference>
<reference evidence="9" key="1">
    <citation type="submission" date="2018-05" db="EMBL/GenBank/DDBJ databases">
        <title>Ignatzschineria dubaiensis sp. nov., isolated from necrotic foot tissues of dromedaries (Camelus dromedarius) and associated maggots in Dubai, United Arab Emirates.</title>
        <authorList>
            <person name="Tsang C.C."/>
            <person name="Tang J.Y.M."/>
            <person name="Fong J.Y.H."/>
            <person name="Kinne J."/>
            <person name="Lee H.H."/>
            <person name="Joseph M."/>
            <person name="Jose S."/>
            <person name="Schuster R.K."/>
            <person name="Tang Y."/>
            <person name="Sivakumar S."/>
            <person name="Chen J.H.K."/>
            <person name="Teng J.L.L."/>
            <person name="Lau S.K.P."/>
            <person name="Wernery U."/>
            <person name="Woo P.C.Y."/>
        </authorList>
    </citation>
    <scope>NUCLEOTIDE SEQUENCE [LARGE SCALE GENOMIC DNA]</scope>
    <source>
        <strain evidence="9">KCTC 22644</strain>
    </source>
</reference>
<gene>
    <name evidence="8" type="primary">cydB</name>
    <name evidence="8" type="ORF">DC083_03820</name>
</gene>
<feature type="transmembrane region" description="Helical" evidence="7">
    <location>
        <begin position="260"/>
        <end position="283"/>
    </location>
</feature>
<comment type="subcellular location">
    <subcellularLocation>
        <location evidence="1">Cell membrane</location>
        <topology evidence="1">Multi-pass membrane protein</topology>
    </subcellularLocation>
</comment>
<dbReference type="InterPro" id="IPR003317">
    <property type="entry name" value="Cyt-d_oxidase_su2"/>
</dbReference>
<comment type="similarity">
    <text evidence="2">Belongs to the cytochrome ubiquinol oxidase subunit 2 family.</text>
</comment>
<feature type="transmembrane region" description="Helical" evidence="7">
    <location>
        <begin position="159"/>
        <end position="182"/>
    </location>
</feature>
<dbReference type="Pfam" id="PF02322">
    <property type="entry name" value="Cyt_bd_oxida_II"/>
    <property type="match status" value="1"/>
</dbReference>
<dbReference type="GO" id="GO:0005886">
    <property type="term" value="C:plasma membrane"/>
    <property type="evidence" value="ECO:0007669"/>
    <property type="project" value="UniProtKB-SubCell"/>
</dbReference>
<name>A0A2U2AFY9_9GAMM</name>
<feature type="transmembrane region" description="Helical" evidence="7">
    <location>
        <begin position="232"/>
        <end position="251"/>
    </location>
</feature>
<feature type="transmembrane region" description="Helical" evidence="7">
    <location>
        <begin position="82"/>
        <end position="101"/>
    </location>
</feature>